<gene>
    <name evidence="1" type="ORF">METZ01_LOCUS89903</name>
</gene>
<organism evidence="1">
    <name type="scientific">marine metagenome</name>
    <dbReference type="NCBI Taxonomy" id="408172"/>
    <lineage>
        <taxon>unclassified sequences</taxon>
        <taxon>metagenomes</taxon>
        <taxon>ecological metagenomes</taxon>
    </lineage>
</organism>
<dbReference type="GO" id="GO:0008483">
    <property type="term" value="F:transaminase activity"/>
    <property type="evidence" value="ECO:0007669"/>
    <property type="project" value="TreeGrafter"/>
</dbReference>
<accession>A0A381V9I7</accession>
<dbReference type="InterPro" id="IPR000653">
    <property type="entry name" value="DegT/StrS_aminotransferase"/>
</dbReference>
<dbReference type="EMBL" id="UINC01008223">
    <property type="protein sequence ID" value="SVA37049.1"/>
    <property type="molecule type" value="Genomic_DNA"/>
</dbReference>
<name>A0A381V9I7_9ZZZZ</name>
<dbReference type="InterPro" id="IPR015421">
    <property type="entry name" value="PyrdxlP-dep_Trfase_major"/>
</dbReference>
<dbReference type="Gene3D" id="3.40.640.10">
    <property type="entry name" value="Type I PLP-dependent aspartate aminotransferase-like (Major domain)"/>
    <property type="match status" value="1"/>
</dbReference>
<dbReference type="GO" id="GO:0000271">
    <property type="term" value="P:polysaccharide biosynthetic process"/>
    <property type="evidence" value="ECO:0007669"/>
    <property type="project" value="TreeGrafter"/>
</dbReference>
<dbReference type="Pfam" id="PF01041">
    <property type="entry name" value="DegT_DnrJ_EryC1"/>
    <property type="match status" value="1"/>
</dbReference>
<dbReference type="PANTHER" id="PTHR30244">
    <property type="entry name" value="TRANSAMINASE"/>
    <property type="match status" value="1"/>
</dbReference>
<dbReference type="GO" id="GO:0030170">
    <property type="term" value="F:pyridoxal phosphate binding"/>
    <property type="evidence" value="ECO:0007669"/>
    <property type="project" value="TreeGrafter"/>
</dbReference>
<evidence type="ECO:0000313" key="1">
    <source>
        <dbReference type="EMBL" id="SVA37049.1"/>
    </source>
</evidence>
<dbReference type="Gene3D" id="3.90.1150.10">
    <property type="entry name" value="Aspartate Aminotransferase, domain 1"/>
    <property type="match status" value="1"/>
</dbReference>
<sequence>MFYPLSSNSWGEEEALVFQRILEKGRFTMGESVKKFESSFADKIGIQNAIMVSSGSMANLVGLSALFYKKNNPLKRGDEVIVPSISWATTYYPLQQYGLKLKFLDVELDTLNMDVSRLEEALTSKTRMIVAVSILGNPCALTVLRDFCDRHGLYLFEDNCESMGATLDGKPCGTFGDIATFSTFFSHHISTMEGGIIVTKDEEIYHLAKSLRAHGWTRDIPSGTSIYEEGNDDLYEAYRFILPGYNARPLELSGALGVEQLKKFDSLLDIRRQNARIFVDLFADDERFIIQKENGSSSWFSFTIVLNPKISIKRSKVIHALRDAGIEFRIITGGCFLRHDVIRYFDYETVGDIINANIIHDRGFFVGNYPINLKPQIKKLKDVLDRATC</sequence>
<proteinExistence type="predicted"/>
<dbReference type="InterPro" id="IPR015422">
    <property type="entry name" value="PyrdxlP-dep_Trfase_small"/>
</dbReference>
<dbReference type="PANTHER" id="PTHR30244:SF34">
    <property type="entry name" value="DTDP-4-AMINO-4,6-DIDEOXYGALACTOSE TRANSAMINASE"/>
    <property type="match status" value="1"/>
</dbReference>
<dbReference type="InterPro" id="IPR015424">
    <property type="entry name" value="PyrdxlP-dep_Trfase"/>
</dbReference>
<dbReference type="SUPFAM" id="SSF53383">
    <property type="entry name" value="PLP-dependent transferases"/>
    <property type="match status" value="1"/>
</dbReference>
<dbReference type="AlphaFoldDB" id="A0A381V9I7"/>
<reference evidence="1" key="1">
    <citation type="submission" date="2018-05" db="EMBL/GenBank/DDBJ databases">
        <authorList>
            <person name="Lanie J.A."/>
            <person name="Ng W.-L."/>
            <person name="Kazmierczak K.M."/>
            <person name="Andrzejewski T.M."/>
            <person name="Davidsen T.M."/>
            <person name="Wayne K.J."/>
            <person name="Tettelin H."/>
            <person name="Glass J.I."/>
            <person name="Rusch D."/>
            <person name="Podicherti R."/>
            <person name="Tsui H.-C.T."/>
            <person name="Winkler M.E."/>
        </authorList>
    </citation>
    <scope>NUCLEOTIDE SEQUENCE</scope>
</reference>
<dbReference type="CDD" id="cd00616">
    <property type="entry name" value="AHBA_syn"/>
    <property type="match status" value="1"/>
</dbReference>
<protein>
    <recommendedName>
        <fullName evidence="2">Pyridoxamine 5-phosphate oxidase</fullName>
    </recommendedName>
</protein>
<dbReference type="PIRSF" id="PIRSF000390">
    <property type="entry name" value="PLP_StrS"/>
    <property type="match status" value="1"/>
</dbReference>
<evidence type="ECO:0008006" key="2">
    <source>
        <dbReference type="Google" id="ProtNLM"/>
    </source>
</evidence>